<feature type="region of interest" description="Disordered" evidence="1">
    <location>
        <begin position="1"/>
        <end position="73"/>
    </location>
</feature>
<dbReference type="EMBL" id="RRYP01004595">
    <property type="protein sequence ID" value="TNV82747.1"/>
    <property type="molecule type" value="Genomic_DNA"/>
</dbReference>
<organism evidence="2 3">
    <name type="scientific">Halteria grandinella</name>
    <dbReference type="NCBI Taxonomy" id="5974"/>
    <lineage>
        <taxon>Eukaryota</taxon>
        <taxon>Sar</taxon>
        <taxon>Alveolata</taxon>
        <taxon>Ciliophora</taxon>
        <taxon>Intramacronucleata</taxon>
        <taxon>Spirotrichea</taxon>
        <taxon>Stichotrichia</taxon>
        <taxon>Sporadotrichida</taxon>
        <taxon>Halteriidae</taxon>
        <taxon>Halteria</taxon>
    </lineage>
</organism>
<gene>
    <name evidence="2" type="ORF">FGO68_gene11766</name>
</gene>
<sequence length="162" mass="18224">MRDGTRFSSTCLISPAEPTVPTISRPSEYRYMPTAESEESISPTAYIQKTSSHQSSSSSCQLPGRPSNERRAGNLSYLPFEPKQRPQSCVSYQNITVSLWEDLILRSNGVDYSSSRPQKSYKMRTWACAGFSDRLNFYKCSPNFLTIYPNIQSSSISLIVLP</sequence>
<name>A0A8J8NVE9_HALGN</name>
<reference evidence="2" key="1">
    <citation type="submission" date="2019-06" db="EMBL/GenBank/DDBJ databases">
        <authorList>
            <person name="Zheng W."/>
        </authorList>
    </citation>
    <scope>NUCLEOTIDE SEQUENCE</scope>
    <source>
        <strain evidence="2">QDHG01</strain>
    </source>
</reference>
<feature type="compositionally biased region" description="Polar residues" evidence="1">
    <location>
        <begin position="1"/>
        <end position="12"/>
    </location>
</feature>
<comment type="caution">
    <text evidence="2">The sequence shown here is derived from an EMBL/GenBank/DDBJ whole genome shotgun (WGS) entry which is preliminary data.</text>
</comment>
<evidence type="ECO:0000256" key="1">
    <source>
        <dbReference type="SAM" id="MobiDB-lite"/>
    </source>
</evidence>
<accession>A0A8J8NVE9</accession>
<dbReference type="Proteomes" id="UP000785679">
    <property type="component" value="Unassembled WGS sequence"/>
</dbReference>
<proteinExistence type="predicted"/>
<evidence type="ECO:0000313" key="2">
    <source>
        <dbReference type="EMBL" id="TNV82747.1"/>
    </source>
</evidence>
<protein>
    <submittedName>
        <fullName evidence="2">Uncharacterized protein</fullName>
    </submittedName>
</protein>
<feature type="compositionally biased region" description="Polar residues" evidence="1">
    <location>
        <begin position="40"/>
        <end position="50"/>
    </location>
</feature>
<evidence type="ECO:0000313" key="3">
    <source>
        <dbReference type="Proteomes" id="UP000785679"/>
    </source>
</evidence>
<keyword evidence="3" id="KW-1185">Reference proteome</keyword>
<dbReference type="AlphaFoldDB" id="A0A8J8NVE9"/>